<sequence>MKSTLILLFATTVLCQQQIINRRAEDELYWYYTDESGLICVENLLLVFISTVAFFTAACLLAIGFQIYTSKKRSPFSNQYFGRYAKSKKKKIGAEYSQEAKLLKNGTQVSIPSARGASSIQGEIEMQTLKIE</sequence>
<keyword evidence="1" id="KW-0812">Transmembrane</keyword>
<feature type="chain" id="PRO_5035160396" evidence="2">
    <location>
        <begin position="16"/>
        <end position="132"/>
    </location>
</feature>
<comment type="caution">
    <text evidence="3">The sequence shown here is derived from an EMBL/GenBank/DDBJ whole genome shotgun (WGS) entry which is preliminary data.</text>
</comment>
<keyword evidence="1" id="KW-0472">Membrane</keyword>
<evidence type="ECO:0000313" key="3">
    <source>
        <dbReference type="EMBL" id="TNV75139.1"/>
    </source>
</evidence>
<dbReference type="Proteomes" id="UP000785679">
    <property type="component" value="Unassembled WGS sequence"/>
</dbReference>
<name>A0A8J8SY46_HALGN</name>
<gene>
    <name evidence="3" type="ORF">FGO68_gene11007</name>
</gene>
<evidence type="ECO:0000256" key="1">
    <source>
        <dbReference type="SAM" id="Phobius"/>
    </source>
</evidence>
<dbReference type="AlphaFoldDB" id="A0A8J8SY46"/>
<protein>
    <submittedName>
        <fullName evidence="3">Uncharacterized protein</fullName>
    </submittedName>
</protein>
<feature type="transmembrane region" description="Helical" evidence="1">
    <location>
        <begin position="44"/>
        <end position="68"/>
    </location>
</feature>
<keyword evidence="1" id="KW-1133">Transmembrane helix</keyword>
<keyword evidence="4" id="KW-1185">Reference proteome</keyword>
<accession>A0A8J8SY46</accession>
<keyword evidence="2" id="KW-0732">Signal</keyword>
<evidence type="ECO:0000313" key="4">
    <source>
        <dbReference type="Proteomes" id="UP000785679"/>
    </source>
</evidence>
<feature type="signal peptide" evidence="2">
    <location>
        <begin position="1"/>
        <end position="15"/>
    </location>
</feature>
<dbReference type="EMBL" id="RRYP01016360">
    <property type="protein sequence ID" value="TNV75139.1"/>
    <property type="molecule type" value="Genomic_DNA"/>
</dbReference>
<organism evidence="3 4">
    <name type="scientific">Halteria grandinella</name>
    <dbReference type="NCBI Taxonomy" id="5974"/>
    <lineage>
        <taxon>Eukaryota</taxon>
        <taxon>Sar</taxon>
        <taxon>Alveolata</taxon>
        <taxon>Ciliophora</taxon>
        <taxon>Intramacronucleata</taxon>
        <taxon>Spirotrichea</taxon>
        <taxon>Stichotrichia</taxon>
        <taxon>Sporadotrichida</taxon>
        <taxon>Halteriidae</taxon>
        <taxon>Halteria</taxon>
    </lineage>
</organism>
<reference evidence="3" key="1">
    <citation type="submission" date="2019-06" db="EMBL/GenBank/DDBJ databases">
        <authorList>
            <person name="Zheng W."/>
        </authorList>
    </citation>
    <scope>NUCLEOTIDE SEQUENCE</scope>
    <source>
        <strain evidence="3">QDHG01</strain>
    </source>
</reference>
<proteinExistence type="predicted"/>
<evidence type="ECO:0000256" key="2">
    <source>
        <dbReference type="SAM" id="SignalP"/>
    </source>
</evidence>